<evidence type="ECO:0000313" key="2">
    <source>
        <dbReference type="EMBL" id="MCQ4922805.1"/>
    </source>
</evidence>
<proteinExistence type="predicted"/>
<dbReference type="RefSeq" id="WP_256310940.1">
    <property type="nucleotide sequence ID" value="NZ_JANGAC010000004.1"/>
</dbReference>
<sequence>MKLRKAKRFNTVESYAVCACALAGCTCACPNAIALSLKTSQNLTSYDADASYNRG</sequence>
<accession>A0ABT1S8K5</accession>
<keyword evidence="1" id="KW-0732">Signal</keyword>
<reference evidence="2 3" key="1">
    <citation type="submission" date="2022-06" db="EMBL/GenBank/DDBJ databases">
        <title>Isolation of gut microbiota from human fecal samples.</title>
        <authorList>
            <person name="Pamer E.G."/>
            <person name="Barat B."/>
            <person name="Waligurski E."/>
            <person name="Medina S."/>
            <person name="Paddock L."/>
            <person name="Mostad J."/>
        </authorList>
    </citation>
    <scope>NUCLEOTIDE SEQUENCE [LARGE SCALE GENOMIC DNA]</scope>
    <source>
        <strain evidence="2 3">DFI.7.95</strain>
    </source>
</reference>
<gene>
    <name evidence="2" type="ORF">NE686_06905</name>
</gene>
<keyword evidence="3" id="KW-1185">Reference proteome</keyword>
<dbReference type="PROSITE" id="PS51257">
    <property type="entry name" value="PROKAR_LIPOPROTEIN"/>
    <property type="match status" value="1"/>
</dbReference>
<evidence type="ECO:0008006" key="4">
    <source>
        <dbReference type="Google" id="ProtNLM"/>
    </source>
</evidence>
<dbReference type="EMBL" id="JANGAC010000004">
    <property type="protein sequence ID" value="MCQ4922805.1"/>
    <property type="molecule type" value="Genomic_DNA"/>
</dbReference>
<feature type="signal peptide" evidence="1">
    <location>
        <begin position="1"/>
        <end position="28"/>
    </location>
</feature>
<name>A0ABT1S8K5_9FIRM</name>
<organism evidence="2 3">
    <name type="scientific">Tissierella carlieri</name>
    <dbReference type="NCBI Taxonomy" id="689904"/>
    <lineage>
        <taxon>Bacteria</taxon>
        <taxon>Bacillati</taxon>
        <taxon>Bacillota</taxon>
        <taxon>Tissierellia</taxon>
        <taxon>Tissierellales</taxon>
        <taxon>Tissierellaceae</taxon>
        <taxon>Tissierella</taxon>
    </lineage>
</organism>
<comment type="caution">
    <text evidence="2">The sequence shown here is derived from an EMBL/GenBank/DDBJ whole genome shotgun (WGS) entry which is preliminary data.</text>
</comment>
<evidence type="ECO:0000313" key="3">
    <source>
        <dbReference type="Proteomes" id="UP001524478"/>
    </source>
</evidence>
<protein>
    <recommendedName>
        <fullName evidence="4">Bacteriocin</fullName>
    </recommendedName>
</protein>
<feature type="chain" id="PRO_5045091776" description="Bacteriocin" evidence="1">
    <location>
        <begin position="29"/>
        <end position="55"/>
    </location>
</feature>
<evidence type="ECO:0000256" key="1">
    <source>
        <dbReference type="SAM" id="SignalP"/>
    </source>
</evidence>
<dbReference type="Proteomes" id="UP001524478">
    <property type="component" value="Unassembled WGS sequence"/>
</dbReference>